<dbReference type="OrthoDB" id="7102179at2"/>
<dbReference type="EMBL" id="CP003154">
    <property type="protein sequence ID" value="AFL76210.1"/>
    <property type="molecule type" value="Genomic_DNA"/>
</dbReference>
<evidence type="ECO:0000313" key="2">
    <source>
        <dbReference type="Proteomes" id="UP000006062"/>
    </source>
</evidence>
<organism evidence="1 2">
    <name type="scientific">Thiocystis violascens (strain ATCC 17096 / DSM 198 / 6111)</name>
    <name type="common">Chromatium violascens</name>
    <dbReference type="NCBI Taxonomy" id="765911"/>
    <lineage>
        <taxon>Bacteria</taxon>
        <taxon>Pseudomonadati</taxon>
        <taxon>Pseudomonadota</taxon>
        <taxon>Gammaproteobacteria</taxon>
        <taxon>Chromatiales</taxon>
        <taxon>Chromatiaceae</taxon>
        <taxon>Thiocystis</taxon>
    </lineage>
</organism>
<reference evidence="1 2" key="1">
    <citation type="submission" date="2012-06" db="EMBL/GenBank/DDBJ databases">
        <title>Complete sequence of Thiocystis violascens DSM 198.</title>
        <authorList>
            <consortium name="US DOE Joint Genome Institute"/>
            <person name="Lucas S."/>
            <person name="Han J."/>
            <person name="Lapidus A."/>
            <person name="Cheng J.-F."/>
            <person name="Goodwin L."/>
            <person name="Pitluck S."/>
            <person name="Peters L."/>
            <person name="Ovchinnikova G."/>
            <person name="Teshima H."/>
            <person name="Detter J.C."/>
            <person name="Han C."/>
            <person name="Tapia R."/>
            <person name="Land M."/>
            <person name="Hauser L."/>
            <person name="Kyrpides N."/>
            <person name="Ivanova N."/>
            <person name="Pagani I."/>
            <person name="Vogl K."/>
            <person name="Liu Z."/>
            <person name="Frigaard N.-U."/>
            <person name="Bryant D."/>
            <person name="Woyke T."/>
        </authorList>
    </citation>
    <scope>NUCLEOTIDE SEQUENCE [LARGE SCALE GENOMIC DNA]</scope>
    <source>
        <strain evidence="2">ATCC 17096 / DSM 198 / 6111</strain>
    </source>
</reference>
<gene>
    <name evidence="1" type="ordered locus">Thivi_4407</name>
</gene>
<protein>
    <submittedName>
        <fullName evidence="1">Uncharacterized protein</fullName>
    </submittedName>
</protein>
<dbReference type="RefSeq" id="WP_014780586.1">
    <property type="nucleotide sequence ID" value="NC_018012.1"/>
</dbReference>
<proteinExistence type="predicted"/>
<sequence>MIMTTQTNQDQCAGARIAALLPIMDERYARLKGTLSQAAAGADIPDWRLDLERADLATVLEVMTPPPADDDDEE</sequence>
<name>I3YGU2_THIV6</name>
<keyword evidence="2" id="KW-1185">Reference proteome</keyword>
<dbReference type="HOGENOM" id="CLU_194675_0_0_6"/>
<dbReference type="Proteomes" id="UP000006062">
    <property type="component" value="Chromosome"/>
</dbReference>
<dbReference type="KEGG" id="tvi:Thivi_4407"/>
<evidence type="ECO:0000313" key="1">
    <source>
        <dbReference type="EMBL" id="AFL76210.1"/>
    </source>
</evidence>
<dbReference type="AlphaFoldDB" id="I3YGU2"/>
<accession>I3YGU2</accession>